<dbReference type="OrthoDB" id="9789181at2"/>
<evidence type="ECO:0000256" key="2">
    <source>
        <dbReference type="PROSITE-ProRule" id="PRU00169"/>
    </source>
</evidence>
<comment type="caution">
    <text evidence="4">The sequence shown here is derived from an EMBL/GenBank/DDBJ whole genome shotgun (WGS) entry which is preliminary data.</text>
</comment>
<dbReference type="PROSITE" id="PS50110">
    <property type="entry name" value="RESPONSE_REGULATORY"/>
    <property type="match status" value="1"/>
</dbReference>
<evidence type="ECO:0000313" key="5">
    <source>
        <dbReference type="Proteomes" id="UP000261174"/>
    </source>
</evidence>
<reference evidence="4 5" key="1">
    <citation type="submission" date="2018-08" db="EMBL/GenBank/DDBJ databases">
        <title>Chitinophaga sp. K20C18050901, a novel bacterium isolated from forest soil.</title>
        <authorList>
            <person name="Wang C."/>
        </authorList>
    </citation>
    <scope>NUCLEOTIDE SEQUENCE [LARGE SCALE GENOMIC DNA]</scope>
    <source>
        <strain evidence="4 5">K20C18050901</strain>
    </source>
</reference>
<feature type="domain" description="Response regulatory" evidence="3">
    <location>
        <begin position="9"/>
        <end position="122"/>
    </location>
</feature>
<dbReference type="AlphaFoldDB" id="A0A3E1NXA8"/>
<evidence type="ECO:0000313" key="4">
    <source>
        <dbReference type="EMBL" id="RFM32552.1"/>
    </source>
</evidence>
<dbReference type="Pfam" id="PF00072">
    <property type="entry name" value="Response_reg"/>
    <property type="match status" value="1"/>
</dbReference>
<proteinExistence type="predicted"/>
<evidence type="ECO:0000259" key="3">
    <source>
        <dbReference type="PROSITE" id="PS50110"/>
    </source>
</evidence>
<dbReference type="CDD" id="cd00156">
    <property type="entry name" value="REC"/>
    <property type="match status" value="1"/>
</dbReference>
<dbReference type="GO" id="GO:0000160">
    <property type="term" value="P:phosphorelay signal transduction system"/>
    <property type="evidence" value="ECO:0007669"/>
    <property type="project" value="InterPro"/>
</dbReference>
<dbReference type="SMART" id="SM00448">
    <property type="entry name" value="REC"/>
    <property type="match status" value="1"/>
</dbReference>
<dbReference type="PANTHER" id="PTHR44591:SF3">
    <property type="entry name" value="RESPONSE REGULATORY DOMAIN-CONTAINING PROTEIN"/>
    <property type="match status" value="1"/>
</dbReference>
<keyword evidence="1 2" id="KW-0597">Phosphoprotein</keyword>
<dbReference type="Proteomes" id="UP000261174">
    <property type="component" value="Unassembled WGS sequence"/>
</dbReference>
<protein>
    <submittedName>
        <fullName evidence="4">Response regulator</fullName>
    </submittedName>
</protein>
<dbReference type="InterPro" id="IPR011006">
    <property type="entry name" value="CheY-like_superfamily"/>
</dbReference>
<feature type="modified residue" description="4-aspartylphosphate" evidence="2">
    <location>
        <position position="58"/>
    </location>
</feature>
<accession>A0A3E1NXA8</accession>
<dbReference type="SUPFAM" id="SSF52172">
    <property type="entry name" value="CheY-like"/>
    <property type="match status" value="1"/>
</dbReference>
<dbReference type="InterPro" id="IPR001789">
    <property type="entry name" value="Sig_transdc_resp-reg_receiver"/>
</dbReference>
<sequence length="132" mass="14463">MTNKTTPRKVLIIDDEGDLCLLLNILLDGKDMEVEHVQSIAKAEEYLLQESPSLILLDNRLPDGFGIDFLSFVKKEHPATKVIMISGVDAAAQDVALENGADAFLRKPFTRSQLHQAVNELLGTEEAVTSAS</sequence>
<evidence type="ECO:0000256" key="1">
    <source>
        <dbReference type="ARBA" id="ARBA00022553"/>
    </source>
</evidence>
<organism evidence="4 5">
    <name type="scientific">Chitinophaga silvisoli</name>
    <dbReference type="NCBI Taxonomy" id="2291814"/>
    <lineage>
        <taxon>Bacteria</taxon>
        <taxon>Pseudomonadati</taxon>
        <taxon>Bacteroidota</taxon>
        <taxon>Chitinophagia</taxon>
        <taxon>Chitinophagales</taxon>
        <taxon>Chitinophagaceae</taxon>
        <taxon>Chitinophaga</taxon>
    </lineage>
</organism>
<dbReference type="Gene3D" id="3.40.50.2300">
    <property type="match status" value="1"/>
</dbReference>
<gene>
    <name evidence="4" type="ORF">DXN04_22990</name>
</gene>
<keyword evidence="5" id="KW-1185">Reference proteome</keyword>
<dbReference type="InterPro" id="IPR050595">
    <property type="entry name" value="Bact_response_regulator"/>
</dbReference>
<dbReference type="EMBL" id="QTJV01000009">
    <property type="protein sequence ID" value="RFM32552.1"/>
    <property type="molecule type" value="Genomic_DNA"/>
</dbReference>
<name>A0A3E1NXA8_9BACT</name>
<dbReference type="PANTHER" id="PTHR44591">
    <property type="entry name" value="STRESS RESPONSE REGULATOR PROTEIN 1"/>
    <property type="match status" value="1"/>
</dbReference>
<dbReference type="RefSeq" id="WP_116855745.1">
    <property type="nucleotide sequence ID" value="NZ_QTJV01000009.1"/>
</dbReference>